<dbReference type="KEGG" id="tfl:RPIT_01940"/>
<dbReference type="OrthoDB" id="21421at2"/>
<proteinExistence type="predicted"/>
<dbReference type="Proteomes" id="UP000188324">
    <property type="component" value="Chromosome"/>
</dbReference>
<sequence>MMADCPCGGGSWDECCGPLLAGTRQAGTAEALMRSRYSAFVFGDSDHLWRTWHPRTRPASVDAAGVEWLRLEVLDVVGGGEDDAEGVVEFDAHHAGGVLHERSRFARRAGRWFYLDAATP</sequence>
<dbReference type="InterPro" id="IPR048469">
    <property type="entry name" value="YchJ-like_M"/>
</dbReference>
<dbReference type="STRING" id="1610493.RPIT_01940"/>
<protein>
    <recommendedName>
        <fullName evidence="1">YchJ-like middle NTF2-like domain-containing protein</fullName>
    </recommendedName>
</protein>
<name>A0A1Q2CIN8_9ACTN</name>
<dbReference type="Pfam" id="PF17775">
    <property type="entry name" value="YchJ_M-like"/>
    <property type="match status" value="1"/>
</dbReference>
<evidence type="ECO:0000259" key="1">
    <source>
        <dbReference type="Pfam" id="PF17775"/>
    </source>
</evidence>
<evidence type="ECO:0000313" key="2">
    <source>
        <dbReference type="EMBL" id="AQP45972.1"/>
    </source>
</evidence>
<keyword evidence="3" id="KW-1185">Reference proteome</keyword>
<evidence type="ECO:0000313" key="3">
    <source>
        <dbReference type="Proteomes" id="UP000188324"/>
    </source>
</evidence>
<gene>
    <name evidence="2" type="ORF">RPIT_01940</name>
</gene>
<reference evidence="2 3" key="1">
    <citation type="journal article" date="2016" name="Int. J. Syst. Evol. Microbiol.">
        <title>Tessaracoccus flavus sp. nov., isolated from the drainage system of a lindane-producing factory.</title>
        <authorList>
            <person name="Kumari R."/>
            <person name="Singh P."/>
            <person name="Schumann P."/>
            <person name="Lal R."/>
        </authorList>
    </citation>
    <scope>NUCLEOTIDE SEQUENCE [LARGE SCALE GENOMIC DNA]</scope>
    <source>
        <strain evidence="2 3">RP1T</strain>
    </source>
</reference>
<dbReference type="InterPro" id="IPR032710">
    <property type="entry name" value="NTF2-like_dom_sf"/>
</dbReference>
<feature type="domain" description="YchJ-like middle NTF2-like" evidence="1">
    <location>
        <begin position="28"/>
        <end position="117"/>
    </location>
</feature>
<dbReference type="AlphaFoldDB" id="A0A1Q2CIN8"/>
<dbReference type="SUPFAM" id="SSF54427">
    <property type="entry name" value="NTF2-like"/>
    <property type="match status" value="1"/>
</dbReference>
<accession>A0A1Q2CIN8</accession>
<organism evidence="2 3">
    <name type="scientific">Tessaracoccus flavus</name>
    <dbReference type="NCBI Taxonomy" id="1610493"/>
    <lineage>
        <taxon>Bacteria</taxon>
        <taxon>Bacillati</taxon>
        <taxon>Actinomycetota</taxon>
        <taxon>Actinomycetes</taxon>
        <taxon>Propionibacteriales</taxon>
        <taxon>Propionibacteriaceae</taxon>
        <taxon>Tessaracoccus</taxon>
    </lineage>
</organism>
<dbReference type="Gene3D" id="3.10.450.50">
    <property type="match status" value="1"/>
</dbReference>
<dbReference type="EMBL" id="CP019605">
    <property type="protein sequence ID" value="AQP45972.1"/>
    <property type="molecule type" value="Genomic_DNA"/>
</dbReference>